<dbReference type="GO" id="GO:0006635">
    <property type="term" value="P:fatty acid beta-oxidation"/>
    <property type="evidence" value="ECO:0007669"/>
    <property type="project" value="UniProtKB-UniPathway"/>
</dbReference>
<dbReference type="FunFam" id="3.40.50.720:FF:000009">
    <property type="entry name" value="Fatty oxidation complex, alpha subunit"/>
    <property type="match status" value="1"/>
</dbReference>
<dbReference type="Gene3D" id="3.90.226.10">
    <property type="entry name" value="2-enoyl-CoA Hydratase, Chain A, domain 1"/>
    <property type="match status" value="1"/>
</dbReference>
<evidence type="ECO:0000256" key="7">
    <source>
        <dbReference type="ARBA" id="ARBA00023002"/>
    </source>
</evidence>
<organism evidence="15 16">
    <name type="scientific">Klugiella xanthotipulae</name>
    <dbReference type="NCBI Taxonomy" id="244735"/>
    <lineage>
        <taxon>Bacteria</taxon>
        <taxon>Bacillati</taxon>
        <taxon>Actinomycetota</taxon>
        <taxon>Actinomycetes</taxon>
        <taxon>Micrococcales</taxon>
        <taxon>Microbacteriaceae</taxon>
        <taxon>Klugiella</taxon>
    </lineage>
</organism>
<evidence type="ECO:0000256" key="1">
    <source>
        <dbReference type="ARBA" id="ARBA00005005"/>
    </source>
</evidence>
<evidence type="ECO:0000259" key="13">
    <source>
        <dbReference type="Pfam" id="PF00725"/>
    </source>
</evidence>
<comment type="pathway">
    <text evidence="1">Lipid metabolism; fatty acid beta-oxidation.</text>
</comment>
<comment type="pathway">
    <text evidence="2">Lipid metabolism; butanoate metabolism.</text>
</comment>
<dbReference type="InterPro" id="IPR029045">
    <property type="entry name" value="ClpP/crotonase-like_dom_sf"/>
</dbReference>
<dbReference type="UniPathway" id="UPA00659"/>
<dbReference type="GO" id="GO:0016509">
    <property type="term" value="F:long-chain (3S)-3-hydroxyacyl-CoA dehydrogenase (NAD+) activity"/>
    <property type="evidence" value="ECO:0007669"/>
    <property type="project" value="TreeGrafter"/>
</dbReference>
<evidence type="ECO:0000256" key="3">
    <source>
        <dbReference type="ARBA" id="ARBA00007005"/>
    </source>
</evidence>
<keyword evidence="16" id="KW-1185">Reference proteome</keyword>
<evidence type="ECO:0000256" key="11">
    <source>
        <dbReference type="ARBA" id="ARBA00023268"/>
    </source>
</evidence>
<dbReference type="RefSeq" id="WP_141918318.1">
    <property type="nucleotide sequence ID" value="NZ_BAAAYS010000004.1"/>
</dbReference>
<keyword evidence="5" id="KW-0276">Fatty acid metabolism</keyword>
<keyword evidence="7" id="KW-0560">Oxidoreductase</keyword>
<evidence type="ECO:0000256" key="6">
    <source>
        <dbReference type="ARBA" id="ARBA00022963"/>
    </source>
</evidence>
<name>A0A543HS62_9MICO</name>
<evidence type="ECO:0000256" key="10">
    <source>
        <dbReference type="ARBA" id="ARBA00023239"/>
    </source>
</evidence>
<evidence type="ECO:0000313" key="16">
    <source>
        <dbReference type="Proteomes" id="UP000318331"/>
    </source>
</evidence>
<evidence type="ECO:0000256" key="8">
    <source>
        <dbReference type="ARBA" id="ARBA00023027"/>
    </source>
</evidence>
<dbReference type="Gene3D" id="1.10.1040.50">
    <property type="match status" value="1"/>
</dbReference>
<keyword evidence="6" id="KW-0442">Lipid degradation</keyword>
<dbReference type="OrthoDB" id="9771883at2"/>
<evidence type="ECO:0000259" key="14">
    <source>
        <dbReference type="Pfam" id="PF02737"/>
    </source>
</evidence>
<comment type="similarity">
    <text evidence="4">Belongs to the 3-hydroxyacyl-CoA dehydrogenase family.</text>
</comment>
<evidence type="ECO:0000256" key="9">
    <source>
        <dbReference type="ARBA" id="ARBA00023098"/>
    </source>
</evidence>
<dbReference type="SUPFAM" id="SSF48179">
    <property type="entry name" value="6-phosphogluconate dehydrogenase C-terminal domain-like"/>
    <property type="match status" value="2"/>
</dbReference>
<comment type="similarity">
    <text evidence="3">In the central section; belongs to the 3-hydroxyacyl-CoA dehydrogenase family.</text>
</comment>
<dbReference type="GO" id="GO:0070403">
    <property type="term" value="F:NAD+ binding"/>
    <property type="evidence" value="ECO:0007669"/>
    <property type="project" value="InterPro"/>
</dbReference>
<sequence>MTDYTQIDFSGLLKISTDEVVTHSFVRDIPLSDDKTLALITLDNGRDHTRPNTLGPVTLTELGQTLDQLTERASRGEIVAVAITGKPFILAAGADLSKVTDLADKETALRLGQLGHFTLGKLNTLGVPSFTFINGLALGGGTEIGLNTTYRTVDRSIAGLALPEVFLGLIPGWGGATLLPNLIGVEGALQVVLSNPLKNNRMLKGQEVFDLGIADAIFDSVNFLEDSIRWADGVLTGDITVKRPHEPGKVERIAKWDTAVKIARRQLESRIGKVAASPYLALDLLKAAKDNDRIRGFEREDTALATLISGDQFHASIYSFNLVQKRAKRPAGSPDPRIARPIMKVGVIGAGLMASQFALLFVRRLRVPVVITDLDQARVDKGLAYITSEIDKLSERGRISSDETNRLKALISGTTEKSDFADCDWVIEAVFEELSIKQDVFAEIEQYISPEAILATNTSSLSVEQIGATLKHPERLVGFHFFNPVAVMPLIEVVRTPRTNDESLSTAMSTAKKLGKTAVITRDTPGFVVNRILAKLLGEAMHALDNGTSFEVVNHALDPLGLPMTPFELLELVGLTVGAHVLDTHHAAFPDRFYRSDNLHKLAEHGRLLDRDGAGKVKGIDRGAQKIIAGGPHHPLIGEEILRRVQDGLADEIHRMLEDDVVHGPEDIDLCMILGAGWPFQMGGVTPYLDRTGASERVYGAMFHSPPIQGIR</sequence>
<proteinExistence type="inferred from homology"/>
<comment type="caution">
    <text evidence="15">The sequence shown here is derived from an EMBL/GenBank/DDBJ whole genome shotgun (WGS) entry which is preliminary data.</text>
</comment>
<keyword evidence="8" id="KW-0520">NAD</keyword>
<dbReference type="InterPro" id="IPR001753">
    <property type="entry name" value="Enoyl-CoA_hydra/iso"/>
</dbReference>
<dbReference type="Pfam" id="PF00378">
    <property type="entry name" value="ECH_1"/>
    <property type="match status" value="1"/>
</dbReference>
<reference evidence="15 16" key="1">
    <citation type="submission" date="2019-06" db="EMBL/GenBank/DDBJ databases">
        <title>Sequencing the genomes of 1000 actinobacteria strains.</title>
        <authorList>
            <person name="Klenk H.-P."/>
        </authorList>
    </citation>
    <scope>NUCLEOTIDE SEQUENCE [LARGE SCALE GENOMIC DNA]</scope>
    <source>
        <strain evidence="15 16">DSM 18031</strain>
    </source>
</reference>
<dbReference type="PANTHER" id="PTHR43612:SF3">
    <property type="entry name" value="TRIFUNCTIONAL ENZYME SUBUNIT ALPHA, MITOCHONDRIAL"/>
    <property type="match status" value="1"/>
</dbReference>
<keyword evidence="9" id="KW-0443">Lipid metabolism</keyword>
<evidence type="ECO:0000313" key="15">
    <source>
        <dbReference type="EMBL" id="TQM61177.1"/>
    </source>
</evidence>
<evidence type="ECO:0000256" key="2">
    <source>
        <dbReference type="ARBA" id="ARBA00005086"/>
    </source>
</evidence>
<evidence type="ECO:0000256" key="4">
    <source>
        <dbReference type="ARBA" id="ARBA00009463"/>
    </source>
</evidence>
<dbReference type="GO" id="GO:0004300">
    <property type="term" value="F:enoyl-CoA hydratase activity"/>
    <property type="evidence" value="ECO:0007669"/>
    <property type="project" value="TreeGrafter"/>
</dbReference>
<dbReference type="CDD" id="cd06558">
    <property type="entry name" value="crotonase-like"/>
    <property type="match status" value="1"/>
</dbReference>
<dbReference type="Proteomes" id="UP000318331">
    <property type="component" value="Unassembled WGS sequence"/>
</dbReference>
<dbReference type="AlphaFoldDB" id="A0A543HS62"/>
<dbReference type="InterPro" id="IPR006176">
    <property type="entry name" value="3-OHacyl-CoA_DH_NAD-bd"/>
</dbReference>
<dbReference type="InterPro" id="IPR006108">
    <property type="entry name" value="3HC_DH_C"/>
</dbReference>
<evidence type="ECO:0000256" key="5">
    <source>
        <dbReference type="ARBA" id="ARBA00022832"/>
    </source>
</evidence>
<feature type="domain" description="3-hydroxyacyl-CoA dehydrogenase NAD binding" evidence="14">
    <location>
        <begin position="344"/>
        <end position="523"/>
    </location>
</feature>
<dbReference type="EMBL" id="VFPN01000003">
    <property type="protein sequence ID" value="TQM61177.1"/>
    <property type="molecule type" value="Genomic_DNA"/>
</dbReference>
<dbReference type="SUPFAM" id="SSF52096">
    <property type="entry name" value="ClpP/crotonase"/>
    <property type="match status" value="1"/>
</dbReference>
<feature type="domain" description="3-hydroxyacyl-CoA dehydrogenase C-terminal" evidence="13">
    <location>
        <begin position="526"/>
        <end position="616"/>
    </location>
</feature>
<dbReference type="Gene3D" id="3.40.50.720">
    <property type="entry name" value="NAD(P)-binding Rossmann-like Domain"/>
    <property type="match status" value="1"/>
</dbReference>
<keyword evidence="10" id="KW-0456">Lyase</keyword>
<dbReference type="Pfam" id="PF02737">
    <property type="entry name" value="3HCDH_N"/>
    <property type="match status" value="1"/>
</dbReference>
<accession>A0A543HS62</accession>
<dbReference type="InterPro" id="IPR050136">
    <property type="entry name" value="FA_oxidation_alpha_subunit"/>
</dbReference>
<protein>
    <submittedName>
        <fullName evidence="15">3-hydroxyacyl-CoA dehydrogenase</fullName>
    </submittedName>
</protein>
<keyword evidence="11" id="KW-0511">Multifunctional enzyme</keyword>
<dbReference type="Pfam" id="PF00725">
    <property type="entry name" value="3HCDH"/>
    <property type="match status" value="1"/>
</dbReference>
<gene>
    <name evidence="15" type="ORF">FB466_2113</name>
</gene>
<dbReference type="SUPFAM" id="SSF51735">
    <property type="entry name" value="NAD(P)-binding Rossmann-fold domains"/>
    <property type="match status" value="1"/>
</dbReference>
<evidence type="ECO:0000256" key="12">
    <source>
        <dbReference type="ARBA" id="ARBA00049556"/>
    </source>
</evidence>
<dbReference type="InterPro" id="IPR036291">
    <property type="entry name" value="NAD(P)-bd_dom_sf"/>
</dbReference>
<dbReference type="PANTHER" id="PTHR43612">
    <property type="entry name" value="TRIFUNCTIONAL ENZYME SUBUNIT ALPHA"/>
    <property type="match status" value="1"/>
</dbReference>
<dbReference type="InterPro" id="IPR008927">
    <property type="entry name" value="6-PGluconate_DH-like_C_sf"/>
</dbReference>
<comment type="catalytic activity">
    <reaction evidence="12">
        <text>a (3S)-3-hydroxyacyl-CoA + NAD(+) = a 3-oxoacyl-CoA + NADH + H(+)</text>
        <dbReference type="Rhea" id="RHEA:22432"/>
        <dbReference type="ChEBI" id="CHEBI:15378"/>
        <dbReference type="ChEBI" id="CHEBI:57318"/>
        <dbReference type="ChEBI" id="CHEBI:57540"/>
        <dbReference type="ChEBI" id="CHEBI:57945"/>
        <dbReference type="ChEBI" id="CHEBI:90726"/>
        <dbReference type="EC" id="1.1.1.35"/>
    </reaction>
</comment>